<dbReference type="EMBL" id="KJ010548">
    <property type="protein sequence ID" value="AHJ87668.1"/>
    <property type="molecule type" value="Genomic_DNA"/>
</dbReference>
<accession>A0A0A0PLE6</accession>
<reference evidence="1 2" key="1">
    <citation type="journal article" date="2015" name="Appl. Environ. Microbiol.">
        <title>Effects of actin-like proteins encoded by two Bacillus pumilus phages on unstable lysogeny, revealed by genomic analysis.</title>
        <authorList>
            <person name="Yuan Y."/>
            <person name="Peng Q."/>
            <person name="Wu D."/>
            <person name="Kou Z."/>
            <person name="Wu Y."/>
            <person name="Liu P."/>
            <person name="Gao M."/>
        </authorList>
    </citation>
    <scope>NUCLEOTIDE SEQUENCE [LARGE SCALE GENOMIC DNA]</scope>
</reference>
<dbReference type="Proteomes" id="UP000030233">
    <property type="component" value="Segment"/>
</dbReference>
<organism evidence="1 2">
    <name type="scientific">Bacillus phage Bp8p-T</name>
    <dbReference type="NCBI Taxonomy" id="1445811"/>
    <lineage>
        <taxon>Viruses</taxon>
        <taxon>Duplodnaviria</taxon>
        <taxon>Heunggongvirae</taxon>
        <taxon>Uroviricota</taxon>
        <taxon>Caudoviricetes</taxon>
        <taxon>Herelleviridae</taxon>
        <taxon>Bastillevirinae</taxon>
        <taxon>Agatevirus</taxon>
        <taxon>Agatevirus Bp8pC</taxon>
    </lineage>
</organism>
<proteinExistence type="predicted"/>
<gene>
    <name evidence="1" type="ORF">Bp8pT_026</name>
</gene>
<sequence>MQEVSESMGCGRQRKTSSELIIMGARRSLYLRPTKDKDLIDYITPLLTDFDFSVIVRDLMRDGMKYRLQPVSAAIQHRTVTQSNTPDFSQVVLTKKEVSDSDLESRLDDF</sequence>
<protein>
    <submittedName>
        <fullName evidence="1">Uncharacterized protein</fullName>
    </submittedName>
</protein>
<name>A0A0A0PLE6_9CAUD</name>
<evidence type="ECO:0000313" key="1">
    <source>
        <dbReference type="EMBL" id="AHJ87668.1"/>
    </source>
</evidence>
<evidence type="ECO:0000313" key="2">
    <source>
        <dbReference type="Proteomes" id="UP000030233"/>
    </source>
</evidence>